<dbReference type="AlphaFoldDB" id="A0A3R7LQA1"/>
<evidence type="ECO:0000313" key="1">
    <source>
        <dbReference type="EMBL" id="RNF35127.1"/>
    </source>
</evidence>
<reference evidence="1" key="1">
    <citation type="submission" date="2018-05" db="EMBL/GenBank/DDBJ databases">
        <title>Reclassification of Methylarcula marina and Methylarcula terricola as Paracoccus methylarcula sp.nov., comb.nov. and Paracoccus terricola comb.nov.</title>
        <authorList>
            <person name="Shmareva M.N."/>
            <person name="Doronina N.V."/>
            <person name="Vasilenko O.V."/>
            <person name="Tarlachkov S.V."/>
            <person name="Trotsenko Y.A."/>
        </authorList>
    </citation>
    <scope>NUCLEOTIDE SEQUENCE [LARGE SCALE GENOMIC DNA]</scope>
    <source>
        <strain evidence="1">VKM B-2159</strain>
    </source>
</reference>
<comment type="caution">
    <text evidence="1">The sequence shown here is derived from an EMBL/GenBank/DDBJ whole genome shotgun (WGS) entry which is preliminary data.</text>
</comment>
<name>A0A3R7LQA1_9RHOB</name>
<gene>
    <name evidence="1" type="ORF">A7A09_005590</name>
</gene>
<protein>
    <submittedName>
        <fullName evidence="1">Uncharacterized protein</fullName>
    </submittedName>
</protein>
<dbReference type="RefSeq" id="WP_106690482.1">
    <property type="nucleotide sequence ID" value="NZ_PXNQ02000003.1"/>
</dbReference>
<organism evidence="1 2">
    <name type="scientific">Paracoccus methylarcula</name>
    <dbReference type="NCBI Taxonomy" id="72022"/>
    <lineage>
        <taxon>Bacteria</taxon>
        <taxon>Pseudomonadati</taxon>
        <taxon>Pseudomonadota</taxon>
        <taxon>Alphaproteobacteria</taxon>
        <taxon>Rhodobacterales</taxon>
        <taxon>Paracoccaceae</taxon>
        <taxon>Paracoccus</taxon>
    </lineage>
</organism>
<dbReference type="EMBL" id="PXNQ02000003">
    <property type="protein sequence ID" value="RNF35127.1"/>
    <property type="molecule type" value="Genomic_DNA"/>
</dbReference>
<proteinExistence type="predicted"/>
<dbReference type="Proteomes" id="UP000238137">
    <property type="component" value="Unassembled WGS sequence"/>
</dbReference>
<accession>A0A3R7LQA1</accession>
<sequence>MRSTDLRLRLFGGGTYLLLQRIGLLGDLLHFRSSIWIDAGPRFQLGQLRGLLFQLLLQPREILWRNRRFAFAARRACRSGTRWRGIATGITGRSGIGRRSHPRFFQRGDPLGLLFQHGLYIRGNCRFPGLGRTASATTCRAVSSAAVTASALIASASMAGSCSGNQPAGRCGSAQIVAAAPRPAATTPPKATGQKPVLRTVTFCCDAAGCFVAACGVPAVSASGLLRESIEGTPGFTSSFGASFGPVSGSVAADVTAALPISACFGVGLGSAAARPVADFPTSAESAASIFPPRAAAESPLPAPVSVVAITPGSAASFLSFSVSFGCSAEEAAGLFEGLLLLGFVTFTPRHRAPRWHRGRRVFRLSLLTRGCSLNPL</sequence>
<keyword evidence="2" id="KW-1185">Reference proteome</keyword>
<evidence type="ECO:0000313" key="2">
    <source>
        <dbReference type="Proteomes" id="UP000238137"/>
    </source>
</evidence>